<comment type="caution">
    <text evidence="3">The sequence shown here is derived from an EMBL/GenBank/DDBJ whole genome shotgun (WGS) entry which is preliminary data.</text>
</comment>
<feature type="region of interest" description="Disordered" evidence="1">
    <location>
        <begin position="66"/>
        <end position="90"/>
    </location>
</feature>
<proteinExistence type="predicted"/>
<gene>
    <name evidence="3" type="ORF">A6302_02248</name>
</gene>
<evidence type="ECO:0000313" key="3">
    <source>
        <dbReference type="EMBL" id="ODN70445.1"/>
    </source>
</evidence>
<feature type="domain" description="YcaO" evidence="2">
    <location>
        <begin position="1"/>
        <end position="90"/>
    </location>
</feature>
<dbReference type="Gene3D" id="3.30.1330.230">
    <property type="match status" value="1"/>
</dbReference>
<dbReference type="Proteomes" id="UP000094622">
    <property type="component" value="Unassembled WGS sequence"/>
</dbReference>
<accession>A0A1E3H2R4</accession>
<name>A0A1E3H2R4_9HYPH</name>
<protein>
    <submittedName>
        <fullName evidence="3">YcaO-like family protein</fullName>
    </submittedName>
</protein>
<organism evidence="3 4">
    <name type="scientific">Methylobrevis pamukkalensis</name>
    <dbReference type="NCBI Taxonomy" id="1439726"/>
    <lineage>
        <taxon>Bacteria</taxon>
        <taxon>Pseudomonadati</taxon>
        <taxon>Pseudomonadota</taxon>
        <taxon>Alphaproteobacteria</taxon>
        <taxon>Hyphomicrobiales</taxon>
        <taxon>Pleomorphomonadaceae</taxon>
        <taxon>Methylobrevis</taxon>
    </lineage>
</organism>
<keyword evidence="4" id="KW-1185">Reference proteome</keyword>
<evidence type="ECO:0000259" key="2">
    <source>
        <dbReference type="PROSITE" id="PS51664"/>
    </source>
</evidence>
<dbReference type="PROSITE" id="PS51664">
    <property type="entry name" value="YCAO"/>
    <property type="match status" value="1"/>
</dbReference>
<evidence type="ECO:0000256" key="1">
    <source>
        <dbReference type="SAM" id="MobiDB-lite"/>
    </source>
</evidence>
<dbReference type="RefSeq" id="WP_069306920.1">
    <property type="nucleotide sequence ID" value="NZ_MCRJ01000050.1"/>
</dbReference>
<dbReference type="InterPro" id="IPR003776">
    <property type="entry name" value="YcaO-like_dom"/>
</dbReference>
<sequence>MTTERFSFLLPTGGRRAAEVSAGESVATLLAREGFDVHIHDLTRPEIGIAAVKAIVPGLAHVKPRHGTLQRRAGTDAVMPGTPGRPLLVL</sequence>
<evidence type="ECO:0000313" key="4">
    <source>
        <dbReference type="Proteomes" id="UP000094622"/>
    </source>
</evidence>
<dbReference type="EMBL" id="MCRJ01000050">
    <property type="protein sequence ID" value="ODN70445.1"/>
    <property type="molecule type" value="Genomic_DNA"/>
</dbReference>
<dbReference type="AlphaFoldDB" id="A0A1E3H2R4"/>
<dbReference type="Pfam" id="PF02624">
    <property type="entry name" value="YcaO"/>
    <property type="match status" value="1"/>
</dbReference>
<reference evidence="3 4" key="1">
    <citation type="submission" date="2016-07" db="EMBL/GenBank/DDBJ databases">
        <title>Draft Genome Sequence of Methylobrevis pamukkalensis PK2.</title>
        <authorList>
            <person name="Vasilenko O.V."/>
            <person name="Doronina N.V."/>
            <person name="Shmareva M.N."/>
            <person name="Tarlachkov S.V."/>
            <person name="Mustakhimov I."/>
            <person name="Trotsenko Y.A."/>
        </authorList>
    </citation>
    <scope>NUCLEOTIDE SEQUENCE [LARGE SCALE GENOMIC DNA]</scope>
    <source>
        <strain evidence="3 4">PK2</strain>
    </source>
</reference>